<dbReference type="InterPro" id="IPR011042">
    <property type="entry name" value="6-blade_b-propeller_TolB-like"/>
</dbReference>
<evidence type="ECO:0000256" key="1">
    <source>
        <dbReference type="SAM" id="SignalP"/>
    </source>
</evidence>
<protein>
    <submittedName>
        <fullName evidence="2">TolB</fullName>
    </submittedName>
</protein>
<dbReference type="Gene3D" id="2.120.10.30">
    <property type="entry name" value="TolB, C-terminal domain"/>
    <property type="match status" value="1"/>
</dbReference>
<comment type="caution">
    <text evidence="2">The sequence shown here is derived from an EMBL/GenBank/DDBJ whole genome shotgun (WGS) entry which is preliminary data.</text>
</comment>
<evidence type="ECO:0000313" key="3">
    <source>
        <dbReference type="Proteomes" id="UP000256220"/>
    </source>
</evidence>
<feature type="signal peptide" evidence="1">
    <location>
        <begin position="1"/>
        <end position="18"/>
    </location>
</feature>
<dbReference type="Proteomes" id="UP000256220">
    <property type="component" value="Unassembled WGS sequence"/>
</dbReference>
<organism evidence="2 3">
    <name type="scientific">Amycolatopsis lurida NRRL 2430</name>
    <dbReference type="NCBI Taxonomy" id="1460371"/>
    <lineage>
        <taxon>Bacteria</taxon>
        <taxon>Bacillati</taxon>
        <taxon>Actinomycetota</taxon>
        <taxon>Actinomycetes</taxon>
        <taxon>Pseudonocardiales</taxon>
        <taxon>Pseudonocardiaceae</taxon>
        <taxon>Amycolatopsis</taxon>
    </lineage>
</organism>
<accession>A0A2P2FLW8</accession>
<keyword evidence="1" id="KW-0732">Signal</keyword>
<dbReference type="AlphaFoldDB" id="A0A2P2FLW8"/>
<proteinExistence type="predicted"/>
<evidence type="ECO:0000313" key="2">
    <source>
        <dbReference type="EMBL" id="KFU77723.1"/>
    </source>
</evidence>
<gene>
    <name evidence="2" type="ORF">BB31_29080</name>
</gene>
<feature type="chain" id="PRO_5039717793" evidence="1">
    <location>
        <begin position="19"/>
        <end position="343"/>
    </location>
</feature>
<name>A0A2P2FLW8_AMYLU</name>
<dbReference type="RefSeq" id="WP_034317441.1">
    <property type="nucleotide sequence ID" value="NZ_JFBM01000030.1"/>
</dbReference>
<keyword evidence="3" id="KW-1185">Reference proteome</keyword>
<dbReference type="EMBL" id="JFBM01000030">
    <property type="protein sequence ID" value="KFU77723.1"/>
    <property type="molecule type" value="Genomic_DNA"/>
</dbReference>
<dbReference type="SUPFAM" id="SSF82171">
    <property type="entry name" value="DPP6 N-terminal domain-like"/>
    <property type="match status" value="1"/>
</dbReference>
<sequence>MKLPVKFIVALAGVAALAAASVVYVVQAKANSPERRTADAAVAVDASGPVVLGEPGRLLFRNGAPGPGYGNVASVPVFEPGGPRRISSLGCERFYTSVDGGLCLAKEPTPLPGAVAKFVDSALGEVKRVDVPGIPNRAKLSPGGRMGSWTTFVTGDSYSTPGTFSTRTAIMDRERNELSSNIEGIPLRIGDAVHRGEDVNYWGVTFAADERTFFATVATGGRTYLVEGDNEAWKARTLRENAECPSLSPDGTKLAFKKRVADGDVRPWREHVLDLTTMRETPLAEARSIDDQVVWLDNDTIAYGLPRADGKESDIWSVPADGTGSPRLLVPLASSPSVTTARR</sequence>
<reference evidence="2 3" key="1">
    <citation type="journal article" date="2014" name="Genome Announc.">
        <title>Draft Genome Sequence of Amycolatopsis lurida NRRL 2430, Producer of the Glycopeptide Family Antibiotic Ristocetin.</title>
        <authorList>
            <person name="Kwun M.J."/>
            <person name="Hong H.J."/>
        </authorList>
    </citation>
    <scope>NUCLEOTIDE SEQUENCE [LARGE SCALE GENOMIC DNA]</scope>
    <source>
        <strain evidence="2 3">NRRL 2430</strain>
    </source>
</reference>